<proteinExistence type="predicted"/>
<evidence type="ECO:0000313" key="3">
    <source>
        <dbReference type="Proteomes" id="UP001054945"/>
    </source>
</evidence>
<protein>
    <submittedName>
        <fullName evidence="2">Uncharacterized protein</fullName>
    </submittedName>
</protein>
<comment type="caution">
    <text evidence="2">The sequence shown here is derived from an EMBL/GenBank/DDBJ whole genome shotgun (WGS) entry which is preliminary data.</text>
</comment>
<feature type="region of interest" description="Disordered" evidence="1">
    <location>
        <begin position="124"/>
        <end position="149"/>
    </location>
</feature>
<dbReference type="AlphaFoldDB" id="A0AAV4REW3"/>
<accession>A0AAV4REW3</accession>
<organism evidence="2 3">
    <name type="scientific">Caerostris extrusa</name>
    <name type="common">Bark spider</name>
    <name type="synonym">Caerostris bankana</name>
    <dbReference type="NCBI Taxonomy" id="172846"/>
    <lineage>
        <taxon>Eukaryota</taxon>
        <taxon>Metazoa</taxon>
        <taxon>Ecdysozoa</taxon>
        <taxon>Arthropoda</taxon>
        <taxon>Chelicerata</taxon>
        <taxon>Arachnida</taxon>
        <taxon>Araneae</taxon>
        <taxon>Araneomorphae</taxon>
        <taxon>Entelegynae</taxon>
        <taxon>Araneoidea</taxon>
        <taxon>Araneidae</taxon>
        <taxon>Caerostris</taxon>
    </lineage>
</organism>
<evidence type="ECO:0000256" key="1">
    <source>
        <dbReference type="SAM" id="MobiDB-lite"/>
    </source>
</evidence>
<dbReference type="EMBL" id="BPLR01007825">
    <property type="protein sequence ID" value="GIY20020.1"/>
    <property type="molecule type" value="Genomic_DNA"/>
</dbReference>
<reference evidence="2 3" key="1">
    <citation type="submission" date="2021-06" db="EMBL/GenBank/DDBJ databases">
        <title>Caerostris extrusa draft genome.</title>
        <authorList>
            <person name="Kono N."/>
            <person name="Arakawa K."/>
        </authorList>
    </citation>
    <scope>NUCLEOTIDE SEQUENCE [LARGE SCALE GENOMIC DNA]</scope>
</reference>
<feature type="compositionally biased region" description="Basic and acidic residues" evidence="1">
    <location>
        <begin position="140"/>
        <end position="149"/>
    </location>
</feature>
<sequence>MKINQQVKIHENGNEERNVIPPLNGSGRTLCCVPGLIEREKEASKGGLSRDSALSNASFVAGDGVNWTILKKTHSRNALSSSVSMATILLKTLPHQRAIRIQRFSLFDALNRWKRMPAFVYKRSHTGSGGRQNMLSPRRWPNDEAQREL</sequence>
<name>A0AAV4REW3_CAEEX</name>
<feature type="region of interest" description="Disordered" evidence="1">
    <location>
        <begin position="1"/>
        <end position="21"/>
    </location>
</feature>
<feature type="compositionally biased region" description="Basic and acidic residues" evidence="1">
    <location>
        <begin position="8"/>
        <end position="18"/>
    </location>
</feature>
<dbReference type="Proteomes" id="UP001054945">
    <property type="component" value="Unassembled WGS sequence"/>
</dbReference>
<gene>
    <name evidence="2" type="ORF">CEXT_367751</name>
</gene>
<evidence type="ECO:0000313" key="2">
    <source>
        <dbReference type="EMBL" id="GIY20020.1"/>
    </source>
</evidence>
<keyword evidence="3" id="KW-1185">Reference proteome</keyword>